<dbReference type="Proteomes" id="UP000189981">
    <property type="component" value="Unassembled WGS sequence"/>
</dbReference>
<gene>
    <name evidence="2" type="ORF">SAMN05661099_0977</name>
</gene>
<dbReference type="OrthoDB" id="1523584at2"/>
<reference evidence="3" key="1">
    <citation type="submission" date="2017-02" db="EMBL/GenBank/DDBJ databases">
        <authorList>
            <person name="Varghese N."/>
            <person name="Submissions S."/>
        </authorList>
    </citation>
    <scope>NUCLEOTIDE SEQUENCE [LARGE SCALE GENOMIC DNA]</scope>
    <source>
        <strain evidence="3">DSM 22385</strain>
    </source>
</reference>
<evidence type="ECO:0008006" key="4">
    <source>
        <dbReference type="Google" id="ProtNLM"/>
    </source>
</evidence>
<feature type="transmembrane region" description="Helical" evidence="1">
    <location>
        <begin position="48"/>
        <end position="67"/>
    </location>
</feature>
<dbReference type="STRING" id="572036.SAMN05661099_0977"/>
<name>A0A1T5ARR0_9SPHI</name>
<evidence type="ECO:0000313" key="3">
    <source>
        <dbReference type="Proteomes" id="UP000189981"/>
    </source>
</evidence>
<protein>
    <recommendedName>
        <fullName evidence="4">Outer membrane protein beta-barrel domain-containing protein</fullName>
    </recommendedName>
</protein>
<keyword evidence="3" id="KW-1185">Reference proteome</keyword>
<evidence type="ECO:0000313" key="2">
    <source>
        <dbReference type="EMBL" id="SKB37672.1"/>
    </source>
</evidence>
<dbReference type="AlphaFoldDB" id="A0A1T5ARR0"/>
<keyword evidence="1" id="KW-0812">Transmembrane</keyword>
<dbReference type="EMBL" id="FUYR01000001">
    <property type="protein sequence ID" value="SKB37672.1"/>
    <property type="molecule type" value="Genomic_DNA"/>
</dbReference>
<proteinExistence type="predicted"/>
<dbReference type="RefSeq" id="WP_079701501.1">
    <property type="nucleotide sequence ID" value="NZ_FUYR01000001.1"/>
</dbReference>
<evidence type="ECO:0000256" key="1">
    <source>
        <dbReference type="SAM" id="Phobius"/>
    </source>
</evidence>
<keyword evidence="1" id="KW-1133">Transmembrane helix</keyword>
<sequence length="418" mass="45694">MKNFSKQDFDEIFKAGLTAPDMNEIDEDWALMKARLQNQKARSLVPRYMIWISSVAAVLLLVFAVMFNSSEQGQEPEITAVKVEDVSSTEIPVVNNTENIAKSNPEDDKLMPGNVSIGEVAKNYKSTFNANPQVIEHVEFSKTSISNSTETFAVEGNKVTTEIAPSSQALAAVEPATADLNTISNENLPINEKAVSLNEAVLTAASKEEQNNSKSEPVKSRFSLAINLAPDLSGVEQLQNNKVNYSLGAGMIYKISNKLSVEAGAAYGKKTYQTGFSSFRPASYNLFQVKPNVVSSGFDIMDIQLNLAYTLLNKGKSSFGVGAGISSYLMLDEQYSFTYQNRNARSVGSFSTGYQNNHFFGIANLNLSYKRNITSNVKLALNPYLKLPLTELGYGNIKLRSAGMSVGVITNLNKSKIK</sequence>
<accession>A0A1T5ARR0</accession>
<organism evidence="2 3">
    <name type="scientific">Daejeonella lutea</name>
    <dbReference type="NCBI Taxonomy" id="572036"/>
    <lineage>
        <taxon>Bacteria</taxon>
        <taxon>Pseudomonadati</taxon>
        <taxon>Bacteroidota</taxon>
        <taxon>Sphingobacteriia</taxon>
        <taxon>Sphingobacteriales</taxon>
        <taxon>Sphingobacteriaceae</taxon>
        <taxon>Daejeonella</taxon>
    </lineage>
</organism>
<keyword evidence="1" id="KW-0472">Membrane</keyword>